<reference evidence="3 4" key="1">
    <citation type="submission" date="2020-05" db="EMBL/GenBank/DDBJ databases">
        <title>Complete genome sequence of Gemmatimonas greenlandica TET16.</title>
        <authorList>
            <person name="Zeng Y."/>
        </authorList>
    </citation>
    <scope>NUCLEOTIDE SEQUENCE [LARGE SCALE GENOMIC DNA]</scope>
    <source>
        <strain evidence="3 4">TET16</strain>
    </source>
</reference>
<dbReference type="Pfam" id="PF00144">
    <property type="entry name" value="Beta-lactamase"/>
    <property type="match status" value="1"/>
</dbReference>
<proteinExistence type="predicted"/>
<dbReference type="RefSeq" id="WP_171224928.1">
    <property type="nucleotide sequence ID" value="NZ_CP053085.1"/>
</dbReference>
<evidence type="ECO:0000313" key="3">
    <source>
        <dbReference type="EMBL" id="QJR35498.1"/>
    </source>
</evidence>
<feature type="signal peptide" evidence="1">
    <location>
        <begin position="1"/>
        <end position="26"/>
    </location>
</feature>
<organism evidence="3 4">
    <name type="scientific">Gemmatimonas groenlandica</name>
    <dbReference type="NCBI Taxonomy" id="2732249"/>
    <lineage>
        <taxon>Bacteria</taxon>
        <taxon>Pseudomonadati</taxon>
        <taxon>Gemmatimonadota</taxon>
        <taxon>Gemmatimonadia</taxon>
        <taxon>Gemmatimonadales</taxon>
        <taxon>Gemmatimonadaceae</taxon>
        <taxon>Gemmatimonas</taxon>
    </lineage>
</organism>
<dbReference type="AlphaFoldDB" id="A0A6M4INK0"/>
<evidence type="ECO:0000259" key="2">
    <source>
        <dbReference type="Pfam" id="PF00144"/>
    </source>
</evidence>
<evidence type="ECO:0000313" key="4">
    <source>
        <dbReference type="Proteomes" id="UP000500938"/>
    </source>
</evidence>
<dbReference type="InterPro" id="IPR050491">
    <property type="entry name" value="AmpC-like"/>
</dbReference>
<keyword evidence="4" id="KW-1185">Reference proteome</keyword>
<dbReference type="InterPro" id="IPR012338">
    <property type="entry name" value="Beta-lactam/transpept-like"/>
</dbReference>
<feature type="chain" id="PRO_5027095224" evidence="1">
    <location>
        <begin position="27"/>
        <end position="469"/>
    </location>
</feature>
<dbReference type="Proteomes" id="UP000500938">
    <property type="component" value="Chromosome"/>
</dbReference>
<gene>
    <name evidence="3" type="ORF">HKW67_08255</name>
</gene>
<dbReference type="PANTHER" id="PTHR46825:SF9">
    <property type="entry name" value="BETA-LACTAMASE-RELATED DOMAIN-CONTAINING PROTEIN"/>
    <property type="match status" value="1"/>
</dbReference>
<keyword evidence="1" id="KW-0732">Signal</keyword>
<evidence type="ECO:0000256" key="1">
    <source>
        <dbReference type="SAM" id="SignalP"/>
    </source>
</evidence>
<dbReference type="Gene3D" id="3.40.710.10">
    <property type="entry name" value="DD-peptidase/beta-lactamase superfamily"/>
    <property type="match status" value="1"/>
</dbReference>
<dbReference type="SUPFAM" id="SSF56601">
    <property type="entry name" value="beta-lactamase/transpeptidase-like"/>
    <property type="match status" value="1"/>
</dbReference>
<protein>
    <submittedName>
        <fullName evidence="3">Beta-lactamase family protein</fullName>
    </submittedName>
</protein>
<accession>A0A6M4INK0</accession>
<dbReference type="KEGG" id="ggr:HKW67_08255"/>
<feature type="domain" description="Beta-lactamase-related" evidence="2">
    <location>
        <begin position="41"/>
        <end position="367"/>
    </location>
</feature>
<dbReference type="InterPro" id="IPR001466">
    <property type="entry name" value="Beta-lactam-related"/>
</dbReference>
<sequence length="469" mass="48935">MLTSRSRSRVLVATALLATTVRLGHAQSTPSTPPSWAARLDSVARAALATSKAPGATVAVVVDGKLAYAQGYGLANVETQQRMTADMLLRVGSVTKMFTGTMLATLAEQQRIDMSVPIGDIVPSLKGKKVGAVTTQQLMTHSAGWLDNAVAYGRMGEGALGEVMREVGDTLFYTEPGHTFSYSNPSISMAGYVGEVAGKQRFAALVESLVLRPAGMKLSTFKPLEALTYPIAMGHQAGTGGMQIVRPMTENTAQWAAGFLFATAPELARYTIALMNGGTIDGAEAFSAGAVRRVTTGYVAHPGGSGLDSAMYGYGLVVGRSGKDRVWTHGGAINGYNASLTMLPDRKAAVIVLVNGPGSGIDAIESAALQLAVGYSQPKVAAPVARDANAAERAALVGRYAQGRNVLEVLEQDGALKVKQGLSVMSAKLVGANELLVTPPQGAALHLYVRSENGKAAYLYAGSRAFARQ</sequence>
<name>A0A6M4INK0_9BACT</name>
<dbReference type="EMBL" id="CP053085">
    <property type="protein sequence ID" value="QJR35498.1"/>
    <property type="molecule type" value="Genomic_DNA"/>
</dbReference>
<dbReference type="PANTHER" id="PTHR46825">
    <property type="entry name" value="D-ALANYL-D-ALANINE-CARBOXYPEPTIDASE/ENDOPEPTIDASE AMPH"/>
    <property type="match status" value="1"/>
</dbReference>